<feature type="transmembrane region" description="Helical" evidence="5">
    <location>
        <begin position="139"/>
        <end position="159"/>
    </location>
</feature>
<proteinExistence type="predicted"/>
<dbReference type="RefSeq" id="WP_263592710.1">
    <property type="nucleotide sequence ID" value="NZ_CP107020.1"/>
</dbReference>
<keyword evidence="4 5" id="KW-0472">Membrane</keyword>
<dbReference type="SUPFAM" id="SSF103473">
    <property type="entry name" value="MFS general substrate transporter"/>
    <property type="match status" value="1"/>
</dbReference>
<dbReference type="Proteomes" id="UP001164305">
    <property type="component" value="Chromosome"/>
</dbReference>
<keyword evidence="3 5" id="KW-1133">Transmembrane helix</keyword>
<keyword evidence="7" id="KW-1185">Reference proteome</keyword>
<keyword evidence="2 5" id="KW-0812">Transmembrane</keyword>
<dbReference type="PANTHER" id="PTHR23514">
    <property type="entry name" value="BYPASS OF STOP CODON PROTEIN 6"/>
    <property type="match status" value="1"/>
</dbReference>
<feature type="transmembrane region" description="Helical" evidence="5">
    <location>
        <begin position="207"/>
        <end position="228"/>
    </location>
</feature>
<dbReference type="Gene3D" id="1.20.1250.20">
    <property type="entry name" value="MFS general substrate transporter like domains"/>
    <property type="match status" value="2"/>
</dbReference>
<dbReference type="InterPro" id="IPR011701">
    <property type="entry name" value="MFS"/>
</dbReference>
<feature type="transmembrane region" description="Helical" evidence="5">
    <location>
        <begin position="303"/>
        <end position="324"/>
    </location>
</feature>
<reference evidence="6" key="1">
    <citation type="submission" date="2022-10" db="EMBL/GenBank/DDBJ databases">
        <title>Whole-Genome Sequencing of Brachybacterium huguangmaarense BRM-3, Isolated from Betula schmidtii.</title>
        <authorList>
            <person name="Haam D."/>
        </authorList>
    </citation>
    <scope>NUCLEOTIDE SEQUENCE</scope>
    <source>
        <strain evidence="6">BRM-3</strain>
    </source>
</reference>
<dbReference type="Pfam" id="PF07690">
    <property type="entry name" value="MFS_1"/>
    <property type="match status" value="1"/>
</dbReference>
<sequence>MSDGSRAARSGTVGVGVLFASNGALFAALLPWYPLLTGRLGLTATQFGLVVASFAVGALASSALPARLIARLGPVQVSLLGTVVLAAAVAAVAWAPAGWAFALALFVAGFVDAIVDVAQNVAGVRVQDTAGRPILSSMHALWSLGGVASGALSTVSAASGVDARLHLAILAVAGIVLVTLGGRLIGPLADDPPVDASASPSEAWRRRWRSVAAVALPLVVVAICGTMVEDVANNWAAVSGVRLAGLDAAVAGAAFTVTIGSQCAGRFSGDLLIERVGAGRVARLGGALIALGGVRVACAANPLPLFAGLAMTGYGSATLVPSAVKAAARLPGVGQGGGVTIISWLMRVGFLATSPIIGAVTDAAGLRWGMGILIPIGVTAVALAGALDRDRAR</sequence>
<evidence type="ECO:0000313" key="7">
    <source>
        <dbReference type="Proteomes" id="UP001164305"/>
    </source>
</evidence>
<name>A0ABY6FYN7_9MICO</name>
<evidence type="ECO:0000313" key="6">
    <source>
        <dbReference type="EMBL" id="UYG15496.1"/>
    </source>
</evidence>
<dbReference type="InterPro" id="IPR051788">
    <property type="entry name" value="MFS_Transporter"/>
</dbReference>
<feature type="transmembrane region" description="Helical" evidence="5">
    <location>
        <begin position="336"/>
        <end position="360"/>
    </location>
</feature>
<dbReference type="InterPro" id="IPR036259">
    <property type="entry name" value="MFS_trans_sf"/>
</dbReference>
<dbReference type="EMBL" id="CP107020">
    <property type="protein sequence ID" value="UYG15496.1"/>
    <property type="molecule type" value="Genomic_DNA"/>
</dbReference>
<organism evidence="6 7">
    <name type="scientific">Brachybacterium huguangmaarense</name>
    <dbReference type="NCBI Taxonomy" id="1652028"/>
    <lineage>
        <taxon>Bacteria</taxon>
        <taxon>Bacillati</taxon>
        <taxon>Actinomycetota</taxon>
        <taxon>Actinomycetes</taxon>
        <taxon>Micrococcales</taxon>
        <taxon>Dermabacteraceae</taxon>
        <taxon>Brachybacterium</taxon>
    </lineage>
</organism>
<evidence type="ECO:0000256" key="4">
    <source>
        <dbReference type="ARBA" id="ARBA00023136"/>
    </source>
</evidence>
<dbReference type="CDD" id="cd17393">
    <property type="entry name" value="MFS_MosC_like"/>
    <property type="match status" value="1"/>
</dbReference>
<gene>
    <name evidence="6" type="ORF">BRM3_07495</name>
</gene>
<evidence type="ECO:0000256" key="5">
    <source>
        <dbReference type="SAM" id="Phobius"/>
    </source>
</evidence>
<feature type="transmembrane region" description="Helical" evidence="5">
    <location>
        <begin position="248"/>
        <end position="269"/>
    </location>
</feature>
<feature type="transmembrane region" description="Helical" evidence="5">
    <location>
        <begin position="12"/>
        <end position="34"/>
    </location>
</feature>
<protein>
    <submittedName>
        <fullName evidence="6">MFS transporter</fullName>
    </submittedName>
</protein>
<comment type="subcellular location">
    <subcellularLocation>
        <location evidence="1">Membrane</location>
        <topology evidence="1">Multi-pass membrane protein</topology>
    </subcellularLocation>
</comment>
<evidence type="ECO:0000256" key="2">
    <source>
        <dbReference type="ARBA" id="ARBA00022692"/>
    </source>
</evidence>
<feature type="transmembrane region" description="Helical" evidence="5">
    <location>
        <begin position="165"/>
        <end position="186"/>
    </location>
</feature>
<evidence type="ECO:0000256" key="1">
    <source>
        <dbReference type="ARBA" id="ARBA00004141"/>
    </source>
</evidence>
<feature type="transmembrane region" description="Helical" evidence="5">
    <location>
        <begin position="40"/>
        <end position="60"/>
    </location>
</feature>
<feature type="transmembrane region" description="Helical" evidence="5">
    <location>
        <begin position="72"/>
        <end position="93"/>
    </location>
</feature>
<dbReference type="PANTHER" id="PTHR23514:SF13">
    <property type="entry name" value="INNER MEMBRANE PROTEIN YBJJ"/>
    <property type="match status" value="1"/>
</dbReference>
<feature type="transmembrane region" description="Helical" evidence="5">
    <location>
        <begin position="366"/>
        <end position="387"/>
    </location>
</feature>
<accession>A0ABY6FYN7</accession>
<evidence type="ECO:0000256" key="3">
    <source>
        <dbReference type="ARBA" id="ARBA00022989"/>
    </source>
</evidence>